<dbReference type="InterPro" id="IPR027417">
    <property type="entry name" value="P-loop_NTPase"/>
</dbReference>
<dbReference type="STRING" id="1555112.LIP_3103"/>
<feature type="binding site" evidence="7">
    <location>
        <begin position="339"/>
        <end position="341"/>
    </location>
    <ligand>
        <name>GTP</name>
        <dbReference type="ChEBI" id="CHEBI:37565"/>
    </ligand>
</feature>
<dbReference type="PRINTS" id="PR00326">
    <property type="entry name" value="GTP1OBG"/>
</dbReference>
<dbReference type="SUPFAM" id="SSF52540">
    <property type="entry name" value="P-loop containing nucleoside triphosphate hydrolases"/>
    <property type="match status" value="1"/>
</dbReference>
<evidence type="ECO:0000256" key="6">
    <source>
        <dbReference type="HAMAP-Rule" id="MF_00900"/>
    </source>
</evidence>
<keyword evidence="1 6" id="KW-0963">Cytoplasm</keyword>
<reference evidence="12" key="1">
    <citation type="submission" date="2015-07" db="EMBL/GenBank/DDBJ databases">
        <title>Complete genome sequence and phylogenetic analysis of Limnochorda pilosa.</title>
        <authorList>
            <person name="Watanabe M."/>
            <person name="Kojima H."/>
            <person name="Fukui M."/>
        </authorList>
    </citation>
    <scope>NUCLEOTIDE SEQUENCE [LARGE SCALE GENOMIC DNA]</scope>
    <source>
        <strain evidence="12">HC45</strain>
    </source>
</reference>
<dbReference type="InterPro" id="IPR030394">
    <property type="entry name" value="G_HFLX_dom"/>
</dbReference>
<keyword evidence="4 8" id="KW-0460">Magnesium</keyword>
<dbReference type="RefSeq" id="WP_144440528.1">
    <property type="nucleotide sequence ID" value="NZ_AP014924.1"/>
</dbReference>
<comment type="subcellular location">
    <subcellularLocation>
        <location evidence="6">Cytoplasm</location>
    </subcellularLocation>
    <text evidence="6">May associate with membranes.</text>
</comment>
<proteinExistence type="inferred from homology"/>
<dbReference type="PIRSF" id="PIRSF006809">
    <property type="entry name" value="GTP-binding_hflX_prd"/>
    <property type="match status" value="1"/>
</dbReference>
<comment type="cofactor">
    <cofactor evidence="8">
        <name>Mg(2+)</name>
        <dbReference type="ChEBI" id="CHEBI:18420"/>
    </cofactor>
</comment>
<feature type="binding site" evidence="7">
    <location>
        <begin position="316"/>
        <end position="319"/>
    </location>
    <ligand>
        <name>GTP</name>
        <dbReference type="ChEBI" id="CHEBI:37565"/>
    </ligand>
</feature>
<dbReference type="Pfam" id="PF13167">
    <property type="entry name" value="GTP-bdg_N"/>
    <property type="match status" value="1"/>
</dbReference>
<evidence type="ECO:0000256" key="3">
    <source>
        <dbReference type="ARBA" id="ARBA00022741"/>
    </source>
</evidence>
<dbReference type="AlphaFoldDB" id="A0A0K2SPK3"/>
<evidence type="ECO:0000256" key="7">
    <source>
        <dbReference type="PIRSR" id="PIRSR006809-1"/>
    </source>
</evidence>
<dbReference type="PANTHER" id="PTHR10229:SF0">
    <property type="entry name" value="GTP-BINDING PROTEIN 6-RELATED"/>
    <property type="match status" value="1"/>
</dbReference>
<reference evidence="12" key="2">
    <citation type="journal article" date="2016" name="Int. J. Syst. Evol. Microbiol.">
        <title>Complete genome sequence and cell structure of Limnochorda pilosa, a Gram-negative spore-former within the phylum Firmicutes.</title>
        <authorList>
            <person name="Watanabe M."/>
            <person name="Kojima H."/>
            <person name="Fukui M."/>
        </authorList>
    </citation>
    <scope>NUCLEOTIDE SEQUENCE [LARGE SCALE GENOMIC DNA]</scope>
    <source>
        <strain evidence="12">HC45</strain>
    </source>
</reference>
<feature type="binding site" evidence="8">
    <location>
        <position position="208"/>
    </location>
    <ligand>
        <name>Mg(2+)</name>
        <dbReference type="ChEBI" id="CHEBI:18420"/>
    </ligand>
</feature>
<dbReference type="CDD" id="cd01878">
    <property type="entry name" value="HflX"/>
    <property type="match status" value="1"/>
</dbReference>
<gene>
    <name evidence="6" type="primary">hflX</name>
    <name evidence="11" type="ORF">LIP_3103</name>
</gene>
<dbReference type="Gene3D" id="3.40.50.11060">
    <property type="entry name" value="GTPase HflX, N-terminal domain"/>
    <property type="match status" value="1"/>
</dbReference>
<keyword evidence="9" id="KW-0175">Coiled coil</keyword>
<evidence type="ECO:0000313" key="11">
    <source>
        <dbReference type="EMBL" id="BAS28932.1"/>
    </source>
</evidence>
<dbReference type="GO" id="GO:0003924">
    <property type="term" value="F:GTPase activity"/>
    <property type="evidence" value="ECO:0007669"/>
    <property type="project" value="UniProtKB-UniRule"/>
</dbReference>
<dbReference type="GO" id="GO:0043022">
    <property type="term" value="F:ribosome binding"/>
    <property type="evidence" value="ECO:0007669"/>
    <property type="project" value="TreeGrafter"/>
</dbReference>
<dbReference type="InterPro" id="IPR016496">
    <property type="entry name" value="GTPase_HflX"/>
</dbReference>
<dbReference type="PROSITE" id="PS51705">
    <property type="entry name" value="G_HFLX"/>
    <property type="match status" value="1"/>
</dbReference>
<dbReference type="NCBIfam" id="TIGR03156">
    <property type="entry name" value="GTP_HflX"/>
    <property type="match status" value="1"/>
</dbReference>
<dbReference type="GO" id="GO:0005525">
    <property type="term" value="F:GTP binding"/>
    <property type="evidence" value="ECO:0007669"/>
    <property type="project" value="UniProtKB-UniRule"/>
</dbReference>
<feature type="binding site" evidence="8">
    <location>
        <position position="228"/>
    </location>
    <ligand>
        <name>Mg(2+)</name>
        <dbReference type="ChEBI" id="CHEBI:18420"/>
    </ligand>
</feature>
<evidence type="ECO:0000259" key="10">
    <source>
        <dbReference type="PROSITE" id="PS51705"/>
    </source>
</evidence>
<comment type="similarity">
    <text evidence="6">Belongs to the TRAFAC class OBG-HflX-like GTPase superfamily. HflX GTPase family.</text>
</comment>
<dbReference type="PANTHER" id="PTHR10229">
    <property type="entry name" value="GTP-BINDING PROTEIN HFLX"/>
    <property type="match status" value="1"/>
</dbReference>
<dbReference type="PATRIC" id="fig|1555112.3.peg.3150"/>
<dbReference type="GO" id="GO:0005737">
    <property type="term" value="C:cytoplasm"/>
    <property type="evidence" value="ECO:0007669"/>
    <property type="project" value="UniProtKB-SubCell"/>
</dbReference>
<evidence type="ECO:0000256" key="8">
    <source>
        <dbReference type="PIRSR" id="PIRSR006809-2"/>
    </source>
</evidence>
<name>A0A0K2SPK3_LIMPI</name>
<comment type="subunit">
    <text evidence="6">Monomer. Associates with the 50S ribosomal subunit.</text>
</comment>
<dbReference type="Pfam" id="PF01926">
    <property type="entry name" value="MMR_HSR1"/>
    <property type="match status" value="1"/>
</dbReference>
<evidence type="ECO:0000256" key="5">
    <source>
        <dbReference type="ARBA" id="ARBA00023134"/>
    </source>
</evidence>
<accession>A0A0K2SPK3</accession>
<dbReference type="Pfam" id="PF16360">
    <property type="entry name" value="GTP-bdg_M"/>
    <property type="match status" value="1"/>
</dbReference>
<feature type="coiled-coil region" evidence="9">
    <location>
        <begin position="154"/>
        <end position="181"/>
    </location>
</feature>
<dbReference type="Proteomes" id="UP000065807">
    <property type="component" value="Chromosome"/>
</dbReference>
<evidence type="ECO:0000256" key="4">
    <source>
        <dbReference type="ARBA" id="ARBA00022842"/>
    </source>
</evidence>
<feature type="binding site" evidence="7">
    <location>
        <begin position="201"/>
        <end position="208"/>
    </location>
    <ligand>
        <name>GTP</name>
        <dbReference type="ChEBI" id="CHEBI:37565"/>
    </ligand>
</feature>
<dbReference type="GO" id="GO:0046872">
    <property type="term" value="F:metal ion binding"/>
    <property type="evidence" value="ECO:0007669"/>
    <property type="project" value="UniProtKB-KW"/>
</dbReference>
<feature type="domain" description="Hflx-type G" evidence="10">
    <location>
        <begin position="195"/>
        <end position="361"/>
    </location>
</feature>
<keyword evidence="3 6" id="KW-0547">Nucleotide-binding</keyword>
<evidence type="ECO:0000256" key="9">
    <source>
        <dbReference type="SAM" id="Coils"/>
    </source>
</evidence>
<feature type="binding site" evidence="7">
    <location>
        <begin position="226"/>
        <end position="230"/>
    </location>
    <ligand>
        <name>GTP</name>
        <dbReference type="ChEBI" id="CHEBI:37565"/>
    </ligand>
</feature>
<dbReference type="InterPro" id="IPR006073">
    <property type="entry name" value="GTP-bd"/>
</dbReference>
<evidence type="ECO:0000313" key="12">
    <source>
        <dbReference type="Proteomes" id="UP000065807"/>
    </source>
</evidence>
<evidence type="ECO:0000256" key="2">
    <source>
        <dbReference type="ARBA" id="ARBA00022723"/>
    </source>
</evidence>
<dbReference type="OrthoDB" id="9812272at2"/>
<keyword evidence="2 8" id="KW-0479">Metal-binding</keyword>
<keyword evidence="12" id="KW-1185">Reference proteome</keyword>
<dbReference type="Gene3D" id="3.40.50.300">
    <property type="entry name" value="P-loop containing nucleotide triphosphate hydrolases"/>
    <property type="match status" value="1"/>
</dbReference>
<dbReference type="InterPro" id="IPR042108">
    <property type="entry name" value="GTPase_HflX_N_sf"/>
</dbReference>
<protein>
    <recommendedName>
        <fullName evidence="6">GTPase HflX</fullName>
    </recommendedName>
    <alternativeName>
        <fullName evidence="6">GTP-binding protein HflX</fullName>
    </alternativeName>
</protein>
<sequence>MQLRETVILAGLKEADNPMAGSLFRELGSLVEAAGGEVAGEVTSSRRRPHPATLIGPGKVEDLQAMVVRTGADLVVFNDELSPAQARNLSAALKCRVIDRTQLILDIFAQRARSREGKLQVERAQLEYLLPRLGGTVEELSRLGGGIGTRGPGETQLERDRRRVRRRLARLRRELASFEGTRRVQRATRQQHGIPLVALVGYTNAGKSTLFNRLTGAGVTAGDRLFETLDPTLRRLRLGSPPGDEVILADTVGFLRRLPHRLVAAFHATLEEVVEADLLLHVVDASDPEHPQQMQAVQAVLRELGTEDKPHVVAFNKVDRLGGRRPLAMRMEPHAVAISALEGRGLDALQEEIRRCLPERLVVREYRFPYGAAGLVAWFHRGGRVLEEEYGPEEIRLRVELRESLAREAGAVVGARRSQRRVPQ</sequence>
<dbReference type="EMBL" id="AP014924">
    <property type="protein sequence ID" value="BAS28932.1"/>
    <property type="molecule type" value="Genomic_DNA"/>
</dbReference>
<dbReference type="InterPro" id="IPR025121">
    <property type="entry name" value="GTPase_HflX_N"/>
</dbReference>
<comment type="function">
    <text evidence="6">GTPase that associates with the 50S ribosomal subunit and may have a role during protein synthesis or ribosome biogenesis.</text>
</comment>
<organism evidence="11 12">
    <name type="scientific">Limnochorda pilosa</name>
    <dbReference type="NCBI Taxonomy" id="1555112"/>
    <lineage>
        <taxon>Bacteria</taxon>
        <taxon>Bacillati</taxon>
        <taxon>Bacillota</taxon>
        <taxon>Limnochordia</taxon>
        <taxon>Limnochordales</taxon>
        <taxon>Limnochordaceae</taxon>
        <taxon>Limnochorda</taxon>
    </lineage>
</organism>
<feature type="binding site" evidence="7">
    <location>
        <begin position="250"/>
        <end position="253"/>
    </location>
    <ligand>
        <name>GTP</name>
        <dbReference type="ChEBI" id="CHEBI:37565"/>
    </ligand>
</feature>
<dbReference type="Gene3D" id="6.10.250.2860">
    <property type="match status" value="1"/>
</dbReference>
<keyword evidence="5 6" id="KW-0342">GTP-binding</keyword>
<dbReference type="HAMAP" id="MF_00900">
    <property type="entry name" value="GTPase_HflX"/>
    <property type="match status" value="1"/>
</dbReference>
<dbReference type="FunFam" id="3.40.50.11060:FF:000001">
    <property type="entry name" value="GTPase HflX"/>
    <property type="match status" value="1"/>
</dbReference>
<dbReference type="KEGG" id="lpil:LIP_3103"/>
<evidence type="ECO:0000256" key="1">
    <source>
        <dbReference type="ARBA" id="ARBA00022490"/>
    </source>
</evidence>
<dbReference type="InterPro" id="IPR032305">
    <property type="entry name" value="GTP-bd_M"/>
</dbReference>